<organism evidence="2 3">
    <name type="scientific">Agaricus bisporus var. burnettii</name>
    <dbReference type="NCBI Taxonomy" id="192524"/>
    <lineage>
        <taxon>Eukaryota</taxon>
        <taxon>Fungi</taxon>
        <taxon>Dikarya</taxon>
        <taxon>Basidiomycota</taxon>
        <taxon>Agaricomycotina</taxon>
        <taxon>Agaricomycetes</taxon>
        <taxon>Agaricomycetidae</taxon>
        <taxon>Agaricales</taxon>
        <taxon>Agaricineae</taxon>
        <taxon>Agaricaceae</taxon>
        <taxon>Agaricus</taxon>
    </lineage>
</organism>
<dbReference type="Proteomes" id="UP000629468">
    <property type="component" value="Unassembled WGS sequence"/>
</dbReference>
<keyword evidence="1" id="KW-0472">Membrane</keyword>
<proteinExistence type="predicted"/>
<evidence type="ECO:0000313" key="3">
    <source>
        <dbReference type="Proteomes" id="UP000629468"/>
    </source>
</evidence>
<feature type="transmembrane region" description="Helical" evidence="1">
    <location>
        <begin position="22"/>
        <end position="43"/>
    </location>
</feature>
<name>A0A8H7CC40_AGABI</name>
<dbReference type="PANTHER" id="PTHR34187">
    <property type="entry name" value="FGR18P"/>
    <property type="match status" value="1"/>
</dbReference>
<accession>A0A8H7CC40</accession>
<keyword evidence="1" id="KW-1133">Transmembrane helix</keyword>
<feature type="transmembrane region" description="Helical" evidence="1">
    <location>
        <begin position="63"/>
        <end position="81"/>
    </location>
</feature>
<gene>
    <name evidence="2" type="ORF">Agabi119p4_6361</name>
</gene>
<evidence type="ECO:0000313" key="2">
    <source>
        <dbReference type="EMBL" id="KAF7770387.1"/>
    </source>
</evidence>
<evidence type="ECO:0000256" key="1">
    <source>
        <dbReference type="SAM" id="Phobius"/>
    </source>
</evidence>
<dbReference type="AlphaFoldDB" id="A0A8H7CC40"/>
<dbReference type="InterPro" id="IPR052053">
    <property type="entry name" value="IM_YidH-like"/>
</dbReference>
<keyword evidence="1" id="KW-0812">Transmembrane</keyword>
<comment type="caution">
    <text evidence="2">The sequence shown here is derived from an EMBL/GenBank/DDBJ whole genome shotgun (WGS) entry which is preliminary data.</text>
</comment>
<dbReference type="PANTHER" id="PTHR34187:SF2">
    <property type="entry name" value="DUF202 DOMAIN-CONTAINING PROTEIN"/>
    <property type="match status" value="1"/>
</dbReference>
<sequence length="122" mass="13943">MSNEVENAGSQARDFCMLERNFLSHIKLALLLALLSWSVLLQARLVPEQPQEEHEVGGVPLSAVEYGAALVCILAACWEYYSGYWDLRKAHPFFRGTSLHLMIIELMDETMHVFICQIEDSW</sequence>
<evidence type="ECO:0008006" key="4">
    <source>
        <dbReference type="Google" id="ProtNLM"/>
    </source>
</evidence>
<reference evidence="2 3" key="1">
    <citation type="journal article" name="Sci. Rep.">
        <title>Telomere-to-telomere assembled and centromere annotated genomes of the two main subspecies of the button mushroom Agaricus bisporus reveal especially polymorphic chromosome ends.</title>
        <authorList>
            <person name="Sonnenberg A.S.M."/>
            <person name="Sedaghat-Telgerd N."/>
            <person name="Lavrijssen B."/>
            <person name="Ohm R.A."/>
            <person name="Hendrickx P.M."/>
            <person name="Scholtmeijer K."/>
            <person name="Baars J.J.P."/>
            <person name="van Peer A."/>
        </authorList>
    </citation>
    <scope>NUCLEOTIDE SEQUENCE [LARGE SCALE GENOMIC DNA]</scope>
    <source>
        <strain evidence="2 3">H119_p4</strain>
    </source>
</reference>
<protein>
    <recommendedName>
        <fullName evidence="4">DUF202 domain-containing protein</fullName>
    </recommendedName>
</protein>
<dbReference type="EMBL" id="JABXXO010000009">
    <property type="protein sequence ID" value="KAF7770387.1"/>
    <property type="molecule type" value="Genomic_DNA"/>
</dbReference>